<evidence type="ECO:0000256" key="8">
    <source>
        <dbReference type="ARBA" id="ARBA00068862"/>
    </source>
</evidence>
<dbReference type="PROSITE" id="PS51450">
    <property type="entry name" value="LRR"/>
    <property type="match status" value="4"/>
</dbReference>
<evidence type="ECO:0000256" key="4">
    <source>
        <dbReference type="ARBA" id="ARBA00022737"/>
    </source>
</evidence>
<evidence type="ECO:0000256" key="11">
    <source>
        <dbReference type="SAM" id="MobiDB-lite"/>
    </source>
</evidence>
<keyword evidence="10" id="KW-0175">Coiled coil</keyword>
<protein>
    <recommendedName>
        <fullName evidence="8">Centrosomal protein of 97 kDa</fullName>
    </recommendedName>
    <alternativeName>
        <fullName evidence="9">Leucine-rich repeat and IQ domain-containing protein 2</fullName>
    </alternativeName>
</protein>
<dbReference type="PROSITE" id="PS50096">
    <property type="entry name" value="IQ"/>
    <property type="match status" value="1"/>
</dbReference>
<reference evidence="12" key="2">
    <citation type="submission" date="2025-08" db="UniProtKB">
        <authorList>
            <consortium name="Ensembl"/>
        </authorList>
    </citation>
    <scope>IDENTIFICATION</scope>
</reference>
<evidence type="ECO:0000256" key="5">
    <source>
        <dbReference type="ARBA" id="ARBA00022794"/>
    </source>
</evidence>
<dbReference type="InterPro" id="IPR050576">
    <property type="entry name" value="Cilia_flagella_integrity"/>
</dbReference>
<dbReference type="GO" id="GO:0030030">
    <property type="term" value="P:cell projection organization"/>
    <property type="evidence" value="ECO:0007669"/>
    <property type="project" value="UniProtKB-KW"/>
</dbReference>
<evidence type="ECO:0000256" key="3">
    <source>
        <dbReference type="ARBA" id="ARBA00022614"/>
    </source>
</evidence>
<dbReference type="SUPFAM" id="SSF52058">
    <property type="entry name" value="L domain-like"/>
    <property type="match status" value="1"/>
</dbReference>
<dbReference type="Pfam" id="PF14580">
    <property type="entry name" value="LRR_9"/>
    <property type="match status" value="1"/>
</dbReference>
<name>A0A9L0K5Y0_EQUAS</name>
<feature type="compositionally biased region" description="Polar residues" evidence="11">
    <location>
        <begin position="666"/>
        <end position="686"/>
    </location>
</feature>
<accession>A0A9L0K5Y0</accession>
<evidence type="ECO:0000256" key="2">
    <source>
        <dbReference type="ARBA" id="ARBA00022490"/>
    </source>
</evidence>
<organism evidence="12 13">
    <name type="scientific">Equus asinus</name>
    <name type="common">Donkey</name>
    <name type="synonym">Equus africanus asinus</name>
    <dbReference type="NCBI Taxonomy" id="9793"/>
    <lineage>
        <taxon>Eukaryota</taxon>
        <taxon>Metazoa</taxon>
        <taxon>Chordata</taxon>
        <taxon>Craniata</taxon>
        <taxon>Vertebrata</taxon>
        <taxon>Euteleostomi</taxon>
        <taxon>Mammalia</taxon>
        <taxon>Eutheria</taxon>
        <taxon>Laurasiatheria</taxon>
        <taxon>Perissodactyla</taxon>
        <taxon>Equidae</taxon>
        <taxon>Equus</taxon>
    </lineage>
</organism>
<evidence type="ECO:0000313" key="12">
    <source>
        <dbReference type="Ensembl" id="ENSEASP00005057777.1"/>
    </source>
</evidence>
<dbReference type="InterPro" id="IPR032675">
    <property type="entry name" value="LRR_dom_sf"/>
</dbReference>
<evidence type="ECO:0000256" key="6">
    <source>
        <dbReference type="ARBA" id="ARBA00023212"/>
    </source>
</evidence>
<gene>
    <name evidence="12" type="primary">CEP97</name>
</gene>
<keyword evidence="5" id="KW-0970">Cilium biogenesis/degradation</keyword>
<feature type="coiled-coil region" evidence="10">
    <location>
        <begin position="602"/>
        <end position="629"/>
    </location>
</feature>
<dbReference type="FunFam" id="3.80.10.10:FF:000199">
    <property type="entry name" value="centrosomal protein of 97 kDa"/>
    <property type="match status" value="1"/>
</dbReference>
<dbReference type="GO" id="GO:0005813">
    <property type="term" value="C:centrosome"/>
    <property type="evidence" value="ECO:0007669"/>
    <property type="project" value="UniProtKB-SubCell"/>
</dbReference>
<dbReference type="SMART" id="SM00365">
    <property type="entry name" value="LRR_SD22"/>
    <property type="match status" value="3"/>
</dbReference>
<dbReference type="Gene3D" id="3.80.10.10">
    <property type="entry name" value="Ribonuclease Inhibitor"/>
    <property type="match status" value="2"/>
</dbReference>
<dbReference type="CDD" id="cd23767">
    <property type="entry name" value="IQCD"/>
    <property type="match status" value="1"/>
</dbReference>
<feature type="region of interest" description="Disordered" evidence="11">
    <location>
        <begin position="732"/>
        <end position="779"/>
    </location>
</feature>
<keyword evidence="6" id="KW-0206">Cytoskeleton</keyword>
<evidence type="ECO:0000313" key="13">
    <source>
        <dbReference type="Proteomes" id="UP000694387"/>
    </source>
</evidence>
<sequence>MSAISVHYPPGPTKSDWSVSWDMLPIWILDGGSVVNWSGQGLQKLSPNLPCEADIHTLILDKNQIIKLENLEKCRRLIQLSVANNRLVRMMGVAKLTQLRVLNLPHNSIGYVEGLKELVHLEWLNLAGNNLKAMEQINSCAALQHLDLSDNNIPQIGDLSKLLSLKTLLLHGNIITSLRMAPAYLPRSLAILSLAENEVRDLNEISFLASLTELEQLSIMNNPCVMATPSIPGFDYRPYIVSWCLNLRVLDGYVISQKESLKAEWLYSQGKGRAYRPGQHIQLVQYLATVCPLTSTLGLQTAEDAKLEKILSKQRFHQRQLMNQSQNEELSPLAPVETRAPLVPEHSSPVQDCQIVQESEPVIQVNSWVGISSDDDQLYGVKNNFPASVHTARYSRNDLRLEDIQTDEDKLSCSLLSSESTFMPVASGLSPVSPTVELRLQGINLGLEDDGVADESVKGLGNQDFDKEEEKAFWAAKENSVQAMKSPISTEVNEKDGPLPCPEPTVTSAVLKDDTHSLTSSPESVGHNVFHTQPDGEEIMSQTASEKLPCRVLTQRCVALGQDKVALQKLNEAATKLQACWRGFYARNYNPQAKDVRYEIRLRRMQEHIVCLTDEIRRLRKERDEERIKKFVQEEAVRFLWNQVRSLQAWQQTVDQRLSSWHSDVPPLSSTLVPSKPPSFTQSQESSSDHNSDWFIAPDEAPQEKSLREFPDSGFHSSLTEQIHCLQDSLDFEKSSTEGSESSIMGNSVDTVKYGKESDVGDVSEEHGEWSKESSNDEQDKSLLEQYLTSVQQLEDADERTNFDEGTGDSKLYIACSPEKLDVLSDIASVDDTHGLSPALQAEISQTPENCKLNAEVQGQQSECESTFQVLHVGVIV</sequence>
<dbReference type="FunFam" id="3.80.10.10:FF:000165">
    <property type="entry name" value="Centrosomal protein of 97 kDa"/>
    <property type="match status" value="1"/>
</dbReference>
<feature type="region of interest" description="Disordered" evidence="11">
    <location>
        <begin position="666"/>
        <end position="696"/>
    </location>
</feature>
<comment type="function">
    <text evidence="7">Acts as a key negative regulator of ciliogenesis in collaboration with CCP110 by capping the mother centriole thereby preventing cilia formation. Required for recruitment of CCP110 to the centrosome.</text>
</comment>
<dbReference type="Proteomes" id="UP000694387">
    <property type="component" value="Chromosome 5"/>
</dbReference>
<dbReference type="InterPro" id="IPR001611">
    <property type="entry name" value="Leu-rich_rpt"/>
</dbReference>
<dbReference type="PANTHER" id="PTHR45973:SF2">
    <property type="entry name" value="CENTROSOMAL PROTEIN OF 97 KDA"/>
    <property type="match status" value="1"/>
</dbReference>
<dbReference type="GO" id="GO:1902018">
    <property type="term" value="P:negative regulation of cilium assembly"/>
    <property type="evidence" value="ECO:0007669"/>
    <property type="project" value="TreeGrafter"/>
</dbReference>
<evidence type="ECO:0000256" key="10">
    <source>
        <dbReference type="SAM" id="Coils"/>
    </source>
</evidence>
<keyword evidence="4" id="KW-0677">Repeat</keyword>
<keyword evidence="3" id="KW-0433">Leucine-rich repeat</keyword>
<evidence type="ECO:0000256" key="7">
    <source>
        <dbReference type="ARBA" id="ARBA00058656"/>
    </source>
</evidence>
<dbReference type="Ensembl" id="ENSEAST00005077601.1">
    <property type="protein sequence ID" value="ENSEASP00005057777.1"/>
    <property type="gene ID" value="ENSEASG00005011204.2"/>
</dbReference>
<feature type="compositionally biased region" description="Basic and acidic residues" evidence="11">
    <location>
        <begin position="753"/>
        <end position="779"/>
    </location>
</feature>
<keyword evidence="2" id="KW-0963">Cytoplasm</keyword>
<dbReference type="PANTHER" id="PTHR45973">
    <property type="entry name" value="PROTEIN PHOSPHATASE 1 REGULATORY SUBUNIT SDS22-RELATED"/>
    <property type="match status" value="1"/>
</dbReference>
<comment type="subcellular location">
    <subcellularLocation>
        <location evidence="1">Cytoplasm</location>
        <location evidence="1">Cytoskeleton</location>
        <location evidence="1">Microtubule organizing center</location>
        <location evidence="1">Centrosome</location>
    </subcellularLocation>
</comment>
<reference evidence="12" key="3">
    <citation type="submission" date="2025-09" db="UniProtKB">
        <authorList>
            <consortium name="Ensembl"/>
        </authorList>
    </citation>
    <scope>IDENTIFICATION</scope>
</reference>
<reference evidence="12 13" key="1">
    <citation type="journal article" date="2020" name="Nat. Commun.">
        <title>Donkey genomes provide new insights into domestication and selection for coat color.</title>
        <authorList>
            <person name="Wang"/>
            <person name="C."/>
            <person name="Li"/>
            <person name="H."/>
            <person name="Guo"/>
            <person name="Y."/>
            <person name="Huang"/>
            <person name="J."/>
            <person name="Sun"/>
            <person name="Y."/>
            <person name="Min"/>
            <person name="J."/>
            <person name="Wang"/>
            <person name="J."/>
            <person name="Fang"/>
            <person name="X."/>
            <person name="Zhao"/>
            <person name="Z."/>
            <person name="Wang"/>
            <person name="S."/>
            <person name="Zhang"/>
            <person name="Y."/>
            <person name="Liu"/>
            <person name="Q."/>
            <person name="Jiang"/>
            <person name="Q."/>
            <person name="Wang"/>
            <person name="X."/>
            <person name="Guo"/>
            <person name="Y."/>
            <person name="Yang"/>
            <person name="C."/>
            <person name="Wang"/>
            <person name="Y."/>
            <person name="Tian"/>
            <person name="F."/>
            <person name="Zhuang"/>
            <person name="G."/>
            <person name="Fan"/>
            <person name="Y."/>
            <person name="Gao"/>
            <person name="Q."/>
            <person name="Li"/>
            <person name="Y."/>
            <person name="Ju"/>
            <person name="Z."/>
            <person name="Li"/>
            <person name="J."/>
            <person name="Li"/>
            <person name="R."/>
            <person name="Hou"/>
            <person name="M."/>
            <person name="Yang"/>
            <person name="G."/>
            <person name="Liu"/>
            <person name="G."/>
            <person name="Liu"/>
            <person name="W."/>
            <person name="Guo"/>
            <person name="J."/>
            <person name="Pan"/>
            <person name="S."/>
            <person name="Fan"/>
            <person name="G."/>
            <person name="Zhang"/>
            <person name="W."/>
            <person name="Zhang"/>
            <person name="R."/>
            <person name="Yu"/>
            <person name="J."/>
            <person name="Zhang"/>
            <person name="X."/>
            <person name="Yin"/>
            <person name="Q."/>
            <person name="Ji"/>
            <person name="C."/>
            <person name="Jin"/>
            <person name="Y."/>
            <person name="Yue"/>
            <person name="G."/>
            <person name="Liu"/>
            <person name="M."/>
            <person name="Xu"/>
            <person name="J."/>
            <person name="Liu"/>
            <person name="S."/>
            <person name="Jordana"/>
            <person name="J."/>
            <person name="Noce"/>
            <person name="A."/>
            <person name="Amills"/>
            <person name="M."/>
            <person name="Wu"/>
            <person name="D.D."/>
            <person name="Li"/>
            <person name="S."/>
            <person name="Zhou"/>
            <person name="X. and Zhong"/>
            <person name="J."/>
        </authorList>
    </citation>
    <scope>NUCLEOTIDE SEQUENCE [LARGE SCALE GENOMIC DNA]</scope>
</reference>
<keyword evidence="13" id="KW-1185">Reference proteome</keyword>
<dbReference type="GeneTree" id="ENSGT00910000144283"/>
<feature type="compositionally biased region" description="Polar residues" evidence="11">
    <location>
        <begin position="737"/>
        <end position="750"/>
    </location>
</feature>
<evidence type="ECO:0000256" key="9">
    <source>
        <dbReference type="ARBA" id="ARBA00076677"/>
    </source>
</evidence>
<dbReference type="AlphaFoldDB" id="A0A9L0K5Y0"/>
<evidence type="ECO:0000256" key="1">
    <source>
        <dbReference type="ARBA" id="ARBA00004300"/>
    </source>
</evidence>
<proteinExistence type="predicted"/>